<proteinExistence type="predicted"/>
<dbReference type="EMBL" id="BMAO01009433">
    <property type="protein sequence ID" value="GFR30885.1"/>
    <property type="molecule type" value="Genomic_DNA"/>
</dbReference>
<feature type="compositionally biased region" description="Low complexity" evidence="1">
    <location>
        <begin position="51"/>
        <end position="61"/>
    </location>
</feature>
<dbReference type="AlphaFoldDB" id="A0A8X6JD39"/>
<keyword evidence="3" id="KW-1185">Reference proteome</keyword>
<comment type="caution">
    <text evidence="2">The sequence shown here is derived from an EMBL/GenBank/DDBJ whole genome shotgun (WGS) entry which is preliminary data.</text>
</comment>
<sequence>MASNNSNCNRDRCAFANWNRRISWSEKIEELAQEFKLKTKRRAPDRVYLKRSSPSSLQSSRRANRKVPERTDWKKWTLPSLLQTNVIPKRNAPERVVMKKRKVPPSLHKRRPKEAEAGKVGHPREDQRKR</sequence>
<evidence type="ECO:0000313" key="2">
    <source>
        <dbReference type="EMBL" id="GFR30885.1"/>
    </source>
</evidence>
<name>A0A8X6JD39_TRICU</name>
<reference evidence="2" key="1">
    <citation type="submission" date="2020-07" db="EMBL/GenBank/DDBJ databases">
        <title>Multicomponent nature underlies the extraordinary mechanical properties of spider dragline silk.</title>
        <authorList>
            <person name="Kono N."/>
            <person name="Nakamura H."/>
            <person name="Mori M."/>
            <person name="Yoshida Y."/>
            <person name="Ohtoshi R."/>
            <person name="Malay A.D."/>
            <person name="Moran D.A.P."/>
            <person name="Tomita M."/>
            <person name="Numata K."/>
            <person name="Arakawa K."/>
        </authorList>
    </citation>
    <scope>NUCLEOTIDE SEQUENCE</scope>
</reference>
<accession>A0A8X6JD39</accession>
<organism evidence="2 3">
    <name type="scientific">Trichonephila clavata</name>
    <name type="common">Joro spider</name>
    <name type="synonym">Nephila clavata</name>
    <dbReference type="NCBI Taxonomy" id="2740835"/>
    <lineage>
        <taxon>Eukaryota</taxon>
        <taxon>Metazoa</taxon>
        <taxon>Ecdysozoa</taxon>
        <taxon>Arthropoda</taxon>
        <taxon>Chelicerata</taxon>
        <taxon>Arachnida</taxon>
        <taxon>Araneae</taxon>
        <taxon>Araneomorphae</taxon>
        <taxon>Entelegynae</taxon>
        <taxon>Araneoidea</taxon>
        <taxon>Nephilidae</taxon>
        <taxon>Trichonephila</taxon>
    </lineage>
</organism>
<feature type="compositionally biased region" description="Basic and acidic residues" evidence="1">
    <location>
        <begin position="113"/>
        <end position="130"/>
    </location>
</feature>
<gene>
    <name evidence="2" type="ORF">TNCT_669931</name>
</gene>
<feature type="region of interest" description="Disordered" evidence="1">
    <location>
        <begin position="40"/>
        <end position="72"/>
    </location>
</feature>
<evidence type="ECO:0000313" key="3">
    <source>
        <dbReference type="Proteomes" id="UP000887116"/>
    </source>
</evidence>
<protein>
    <submittedName>
        <fullName evidence="2">Uncharacterized protein</fullName>
    </submittedName>
</protein>
<dbReference type="Proteomes" id="UP000887116">
    <property type="component" value="Unassembled WGS sequence"/>
</dbReference>
<feature type="region of interest" description="Disordered" evidence="1">
    <location>
        <begin position="87"/>
        <end position="130"/>
    </location>
</feature>
<feature type="compositionally biased region" description="Basic residues" evidence="1">
    <location>
        <begin position="98"/>
        <end position="112"/>
    </location>
</feature>
<evidence type="ECO:0000256" key="1">
    <source>
        <dbReference type="SAM" id="MobiDB-lite"/>
    </source>
</evidence>